<dbReference type="CDD" id="cd01448">
    <property type="entry name" value="TST_Repeat_1"/>
    <property type="match status" value="1"/>
</dbReference>
<keyword evidence="5" id="KW-1185">Reference proteome</keyword>
<feature type="domain" description="Rhodanese" evidence="4">
    <location>
        <begin position="203"/>
        <end position="319"/>
    </location>
</feature>
<dbReference type="SUPFAM" id="SSF52821">
    <property type="entry name" value="Rhodanese/Cell cycle control phosphatase"/>
    <property type="match status" value="2"/>
</dbReference>
<reference evidence="6" key="2">
    <citation type="submission" date="2016-06" db="UniProtKB">
        <authorList>
            <consortium name="WormBaseParasite"/>
        </authorList>
    </citation>
    <scope>IDENTIFICATION</scope>
</reference>
<dbReference type="GO" id="GO:0004792">
    <property type="term" value="F:thiosulfate-cyanide sulfurtransferase activity"/>
    <property type="evidence" value="ECO:0007669"/>
    <property type="project" value="TreeGrafter"/>
</dbReference>
<dbReference type="Pfam" id="PF00581">
    <property type="entry name" value="Rhodanese"/>
    <property type="match status" value="2"/>
</dbReference>
<dbReference type="PANTHER" id="PTHR11364">
    <property type="entry name" value="THIOSULFATE SULFERTANSFERASE"/>
    <property type="match status" value="1"/>
</dbReference>
<feature type="region of interest" description="Disordered" evidence="3">
    <location>
        <begin position="393"/>
        <end position="427"/>
    </location>
</feature>
<feature type="compositionally biased region" description="Polar residues" evidence="3">
    <location>
        <begin position="399"/>
        <end position="419"/>
    </location>
</feature>
<evidence type="ECO:0000313" key="5">
    <source>
        <dbReference type="Proteomes" id="UP000050741"/>
    </source>
</evidence>
<proteinExistence type="predicted"/>
<dbReference type="WBParaSite" id="GPLIN_000526000">
    <property type="protein sequence ID" value="GPLIN_000526000"/>
    <property type="gene ID" value="GPLIN_000526000"/>
</dbReference>
<feature type="domain" description="Rhodanese" evidence="4">
    <location>
        <begin position="58"/>
        <end position="162"/>
    </location>
</feature>
<reference evidence="5" key="1">
    <citation type="submission" date="2014-05" db="EMBL/GenBank/DDBJ databases">
        <title>The genome and life-stage specific transcriptomes of Globodera pallida elucidate key aspects of plant parasitism by a cyst nematode.</title>
        <authorList>
            <person name="Cotton J.A."/>
            <person name="Lilley C.J."/>
            <person name="Jones L.M."/>
            <person name="Kikuchi T."/>
            <person name="Reid A.J."/>
            <person name="Thorpe P."/>
            <person name="Tsai I.J."/>
            <person name="Beasley H."/>
            <person name="Blok V."/>
            <person name="Cock P.J.A."/>
            <person name="Van den Akker S.E."/>
            <person name="Holroyd N."/>
            <person name="Hunt M."/>
            <person name="Mantelin S."/>
            <person name="Naghra H."/>
            <person name="Pain A."/>
            <person name="Palomares-Rius J.E."/>
            <person name="Zarowiecki M."/>
            <person name="Berriman M."/>
            <person name="Jones J.T."/>
            <person name="Urwin P.E."/>
        </authorList>
    </citation>
    <scope>NUCLEOTIDE SEQUENCE [LARGE SCALE GENOMIC DNA]</scope>
    <source>
        <strain evidence="5">Lindley</strain>
    </source>
</reference>
<dbReference type="Proteomes" id="UP000050741">
    <property type="component" value="Unassembled WGS sequence"/>
</dbReference>
<dbReference type="GO" id="GO:0005739">
    <property type="term" value="C:mitochondrion"/>
    <property type="evidence" value="ECO:0007669"/>
    <property type="project" value="TreeGrafter"/>
</dbReference>
<evidence type="ECO:0000256" key="3">
    <source>
        <dbReference type="SAM" id="MobiDB-lite"/>
    </source>
</evidence>
<dbReference type="AlphaFoldDB" id="A0A183BXC1"/>
<dbReference type="InterPro" id="IPR036873">
    <property type="entry name" value="Rhodanese-like_dom_sf"/>
</dbReference>
<protein>
    <submittedName>
        <fullName evidence="6">Rhodanese domain-containing protein</fullName>
    </submittedName>
</protein>
<dbReference type="Gene3D" id="3.40.250.10">
    <property type="entry name" value="Rhodanese-like domain"/>
    <property type="match status" value="2"/>
</dbReference>
<dbReference type="InterPro" id="IPR045078">
    <property type="entry name" value="TST/MPST-like"/>
</dbReference>
<name>A0A183BXC1_GLOPA</name>
<keyword evidence="2" id="KW-0677">Repeat</keyword>
<sequence>MPLFWRKQEKVELPKRLTPLALKQAIAADPDGIRLLDCAFVPQPRPANYKYGRFDPDPNSESLKVFCNGHIEGAVHFDLALATCPTDSGQFDHYPKAIFERYAQMLGLDGNHQLVLYGRGLFWAFYASRVYWLFISYGHKGGISLLDGGLDEWVGKCRPLTKDLNAQEAASARSKKGNWRAMTEPSAKTVTFQQLVGGANAVDISRCKLLDARTQTEFEGNECAFEPLLTASHRAGAVNLCAMNFINAEGQFKSSAEIRALVQNSGLVIPADGKKLITFGNTGIQAAFLATMLDIEYGVQDVYLYIGSAYKGRNQQVGGGGFEVESRHRLAETFHDFKQTPMWVHLVQFAAAVAVANNDPRGMNFIREMEEYVADRNPYHSVDVVGRRPVLPEIPLQPPSNGARSSGTGYAGNTLSSGGWQDDEIFH</sequence>
<dbReference type="InterPro" id="IPR001763">
    <property type="entry name" value="Rhodanese-like_dom"/>
</dbReference>
<evidence type="ECO:0000256" key="2">
    <source>
        <dbReference type="ARBA" id="ARBA00022737"/>
    </source>
</evidence>
<accession>A0A183BXC1</accession>
<keyword evidence="1" id="KW-0808">Transferase</keyword>
<dbReference type="PANTHER" id="PTHR11364:SF27">
    <property type="entry name" value="SULFURTRANSFERASE"/>
    <property type="match status" value="1"/>
</dbReference>
<evidence type="ECO:0000256" key="1">
    <source>
        <dbReference type="ARBA" id="ARBA00022679"/>
    </source>
</evidence>
<dbReference type="PROSITE" id="PS50206">
    <property type="entry name" value="RHODANESE_3"/>
    <property type="match status" value="2"/>
</dbReference>
<evidence type="ECO:0000259" key="4">
    <source>
        <dbReference type="PROSITE" id="PS50206"/>
    </source>
</evidence>
<dbReference type="SMART" id="SM00450">
    <property type="entry name" value="RHOD"/>
    <property type="match status" value="2"/>
</dbReference>
<organism evidence="5 6">
    <name type="scientific">Globodera pallida</name>
    <name type="common">Potato cyst nematode worm</name>
    <name type="synonym">Heterodera pallida</name>
    <dbReference type="NCBI Taxonomy" id="36090"/>
    <lineage>
        <taxon>Eukaryota</taxon>
        <taxon>Metazoa</taxon>
        <taxon>Ecdysozoa</taxon>
        <taxon>Nematoda</taxon>
        <taxon>Chromadorea</taxon>
        <taxon>Rhabditida</taxon>
        <taxon>Tylenchina</taxon>
        <taxon>Tylenchomorpha</taxon>
        <taxon>Tylenchoidea</taxon>
        <taxon>Heteroderidae</taxon>
        <taxon>Heteroderinae</taxon>
        <taxon>Globodera</taxon>
    </lineage>
</organism>
<evidence type="ECO:0000313" key="6">
    <source>
        <dbReference type="WBParaSite" id="GPLIN_000526000"/>
    </source>
</evidence>